<evidence type="ECO:0000256" key="2">
    <source>
        <dbReference type="ARBA" id="ARBA00010735"/>
    </source>
</evidence>
<evidence type="ECO:0000313" key="12">
    <source>
        <dbReference type="Proteomes" id="UP000465302"/>
    </source>
</evidence>
<dbReference type="OrthoDB" id="9803444at2"/>
<reference evidence="10 11" key="1">
    <citation type="submission" date="2017-10" db="EMBL/GenBank/DDBJ databases">
        <title>The new phylogeny of genus Mycobacterium.</title>
        <authorList>
            <person name="Tortoli E."/>
            <person name="Trovato A."/>
            <person name="Cirillo D.M."/>
        </authorList>
    </citation>
    <scope>NUCLEOTIDE SEQUENCE [LARGE SCALE GENOMIC DNA]</scope>
    <source>
        <strain evidence="10 11">CCUG37673</strain>
    </source>
</reference>
<feature type="transmembrane region" description="Helical" evidence="8">
    <location>
        <begin position="246"/>
        <end position="267"/>
    </location>
</feature>
<protein>
    <recommendedName>
        <fullName evidence="13">Branched-chain amino acid ABC transporter permease</fullName>
    </recommendedName>
</protein>
<gene>
    <name evidence="10" type="ORF">CQY20_12965</name>
    <name evidence="9" type="ORF">MAGR_49690</name>
</gene>
<reference evidence="9" key="3">
    <citation type="submission" date="2020-02" db="EMBL/GenBank/DDBJ databases">
        <authorList>
            <person name="Matsumoto Y."/>
            <person name="Motooka D."/>
            <person name="Nakamura S."/>
        </authorList>
    </citation>
    <scope>NUCLEOTIDE SEQUENCE</scope>
    <source>
        <strain evidence="9">JCM 6377</strain>
    </source>
</reference>
<keyword evidence="6 8" id="KW-1133">Transmembrane helix</keyword>
<evidence type="ECO:0000256" key="5">
    <source>
        <dbReference type="ARBA" id="ARBA00022692"/>
    </source>
</evidence>
<dbReference type="PANTHER" id="PTHR34979">
    <property type="entry name" value="INNER MEMBRANE PROTEIN YGAZ"/>
    <property type="match status" value="1"/>
</dbReference>
<proteinExistence type="inferred from homology"/>
<feature type="transmembrane region" description="Helical" evidence="8">
    <location>
        <begin position="76"/>
        <end position="94"/>
    </location>
</feature>
<evidence type="ECO:0000256" key="4">
    <source>
        <dbReference type="ARBA" id="ARBA00022475"/>
    </source>
</evidence>
<feature type="transmembrane region" description="Helical" evidence="8">
    <location>
        <begin position="139"/>
        <end position="166"/>
    </location>
</feature>
<dbReference type="EMBL" id="BLKS01000001">
    <property type="protein sequence ID" value="GFG53528.1"/>
    <property type="molecule type" value="Genomic_DNA"/>
</dbReference>
<reference evidence="9 12" key="2">
    <citation type="journal article" date="2019" name="Emerg. Microbes Infect.">
        <title>Comprehensive subspecies identification of 175 nontuberculous mycobacteria species based on 7547 genomic profiles.</title>
        <authorList>
            <person name="Matsumoto Y."/>
            <person name="Kinjo T."/>
            <person name="Motooka D."/>
            <person name="Nabeya D."/>
            <person name="Jung N."/>
            <person name="Uechi K."/>
            <person name="Horii T."/>
            <person name="Iida T."/>
            <person name="Fujita J."/>
            <person name="Nakamura S."/>
        </authorList>
    </citation>
    <scope>NUCLEOTIDE SEQUENCE [LARGE SCALE GENOMIC DNA]</scope>
    <source>
        <strain evidence="9 12">JCM 6377</strain>
    </source>
</reference>
<keyword evidence="7 8" id="KW-0472">Membrane</keyword>
<evidence type="ECO:0000256" key="3">
    <source>
        <dbReference type="ARBA" id="ARBA00022448"/>
    </source>
</evidence>
<dbReference type="GO" id="GO:1903785">
    <property type="term" value="P:L-valine transmembrane transport"/>
    <property type="evidence" value="ECO:0007669"/>
    <property type="project" value="TreeGrafter"/>
</dbReference>
<dbReference type="InterPro" id="IPR008407">
    <property type="entry name" value="Brnchd-chn_aa_trnsp_AzlD"/>
</dbReference>
<dbReference type="Proteomes" id="UP000220914">
    <property type="component" value="Unassembled WGS sequence"/>
</dbReference>
<name>A0A2A7N459_MYCAG</name>
<evidence type="ECO:0000256" key="8">
    <source>
        <dbReference type="SAM" id="Phobius"/>
    </source>
</evidence>
<evidence type="ECO:0000256" key="6">
    <source>
        <dbReference type="ARBA" id="ARBA00022989"/>
    </source>
</evidence>
<evidence type="ECO:0000313" key="9">
    <source>
        <dbReference type="EMBL" id="GFG53528.1"/>
    </source>
</evidence>
<dbReference type="Proteomes" id="UP000465302">
    <property type="component" value="Unassembled WGS sequence"/>
</dbReference>
<keyword evidence="4" id="KW-1003">Cell membrane</keyword>
<feature type="transmembrane region" description="Helical" evidence="8">
    <location>
        <begin position="279"/>
        <end position="299"/>
    </location>
</feature>
<sequence>MTEATGNAAPGGRRRALRSGAVAMLPILIGIAPFAAVAGLAGTHNGFTVVETAAFSLFAYAGAAQVAALDLIGNGAGVGVVIATALIINARFIVYSATLAPMFSDANVKQRVAGSYLLVDHAVPLTLTRTVEWARRDKIAFYLGACLMFWSTWQICSFIGSFLGVAAGHRYRRIRRPDLVPSASCAATQQSAKGFRCSGRCRGSRCGSGSAREPRHDARHLRRHRDGCGARVAFGRREGRIMSTATVWLLIAAIAAGGFVLRAIFILVPILPREVPPRLSLVLQMVPAAAFAALVAPSLFRENGHLQLISPASLAGVIALLVSFRFKNLALTIVCGLIAYGCLDLLL</sequence>
<organism evidence="10 11">
    <name type="scientific">Mycolicibacterium agri</name>
    <name type="common">Mycobacterium agri</name>
    <dbReference type="NCBI Taxonomy" id="36811"/>
    <lineage>
        <taxon>Bacteria</taxon>
        <taxon>Bacillati</taxon>
        <taxon>Actinomycetota</taxon>
        <taxon>Actinomycetes</taxon>
        <taxon>Mycobacteriales</taxon>
        <taxon>Mycobacteriaceae</taxon>
        <taxon>Mycolicibacterium</taxon>
    </lineage>
</organism>
<accession>A0A2A7N459</accession>
<dbReference type="EMBL" id="PDCP01000019">
    <property type="protein sequence ID" value="PEG38599.1"/>
    <property type="molecule type" value="Genomic_DNA"/>
</dbReference>
<dbReference type="RefSeq" id="WP_097940479.1">
    <property type="nucleotide sequence ID" value="NZ_BLKS01000001.1"/>
</dbReference>
<dbReference type="GO" id="GO:0005886">
    <property type="term" value="C:plasma membrane"/>
    <property type="evidence" value="ECO:0007669"/>
    <property type="project" value="UniProtKB-SubCell"/>
</dbReference>
<keyword evidence="3" id="KW-0813">Transport</keyword>
<evidence type="ECO:0008006" key="13">
    <source>
        <dbReference type="Google" id="ProtNLM"/>
    </source>
</evidence>
<comment type="similarity">
    <text evidence="2">Belongs to the AzlC family.</text>
</comment>
<keyword evidence="11" id="KW-1185">Reference proteome</keyword>
<evidence type="ECO:0000256" key="1">
    <source>
        <dbReference type="ARBA" id="ARBA00004651"/>
    </source>
</evidence>
<dbReference type="PANTHER" id="PTHR34979:SF1">
    <property type="entry name" value="INNER MEMBRANE PROTEIN YGAZ"/>
    <property type="match status" value="1"/>
</dbReference>
<comment type="subcellular location">
    <subcellularLocation>
        <location evidence="1">Cell membrane</location>
        <topology evidence="1">Multi-pass membrane protein</topology>
    </subcellularLocation>
</comment>
<evidence type="ECO:0000313" key="11">
    <source>
        <dbReference type="Proteomes" id="UP000220914"/>
    </source>
</evidence>
<feature type="transmembrane region" description="Helical" evidence="8">
    <location>
        <begin position="21"/>
        <end position="41"/>
    </location>
</feature>
<dbReference type="AlphaFoldDB" id="A0A2A7N459"/>
<dbReference type="Pfam" id="PF05437">
    <property type="entry name" value="AzlD"/>
    <property type="match status" value="1"/>
</dbReference>
<feature type="transmembrane region" description="Helical" evidence="8">
    <location>
        <begin position="47"/>
        <end position="69"/>
    </location>
</feature>
<keyword evidence="5 8" id="KW-0812">Transmembrane</keyword>
<dbReference type="InterPro" id="IPR011606">
    <property type="entry name" value="Brnchd-chn_aa_trnsp_permease"/>
</dbReference>
<evidence type="ECO:0000313" key="10">
    <source>
        <dbReference type="EMBL" id="PEG38599.1"/>
    </source>
</evidence>
<comment type="caution">
    <text evidence="10">The sequence shown here is derived from an EMBL/GenBank/DDBJ whole genome shotgun (WGS) entry which is preliminary data.</text>
</comment>
<dbReference type="Pfam" id="PF03591">
    <property type="entry name" value="AzlC"/>
    <property type="match status" value="1"/>
</dbReference>
<feature type="transmembrane region" description="Helical" evidence="8">
    <location>
        <begin position="329"/>
        <end position="346"/>
    </location>
</feature>
<evidence type="ECO:0000256" key="7">
    <source>
        <dbReference type="ARBA" id="ARBA00023136"/>
    </source>
</evidence>